<comment type="caution">
    <text evidence="1">The sequence shown here is derived from an EMBL/GenBank/DDBJ whole genome shotgun (WGS) entry which is preliminary data.</text>
</comment>
<reference evidence="2" key="1">
    <citation type="submission" date="2012-11" db="EMBL/GenBank/DDBJ databases">
        <authorList>
            <person name="Lucero-Rivera Y.E."/>
            <person name="Tovar-Ramirez D."/>
        </authorList>
    </citation>
    <scope>NUCLEOTIDE SEQUENCE [LARGE SCALE GENOMIC DNA]</scope>
    <source>
        <strain evidence="2">Araruama</strain>
    </source>
</reference>
<dbReference type="EMBL" id="ATBP01000805">
    <property type="protein sequence ID" value="ETR68882.1"/>
    <property type="molecule type" value="Genomic_DNA"/>
</dbReference>
<gene>
    <name evidence="1" type="ORF">OMM_04296</name>
</gene>
<dbReference type="AlphaFoldDB" id="A0A1V1P1X8"/>
<name>A0A1V1P1X8_9BACT</name>
<protein>
    <submittedName>
        <fullName evidence="1">Uncharacterized protein</fullName>
    </submittedName>
</protein>
<dbReference type="Proteomes" id="UP000189670">
    <property type="component" value="Unassembled WGS sequence"/>
</dbReference>
<sequence length="237" mass="27291">MLGQFPGKAIENDSNGLTYPQKQLSLSEAANKHQLIWMPQNVNIDDIDDTDYQKIIKHLKNDTRVIQTQPSEITGQIMLRLKQITEQSSNKHTETISKIMVDTHVEDFVQAAELNNFLVQKQFQSLINPFDNQQNRMKQYEKRLKDTQVLIIFYGRVNQDWVVERLTEATKLMLTDKSAIHSRIIFVAPPKKEIKDLKQRLDFLLKGIQLLDNSDSEQILPNNFSQIIAATEKGGVS</sequence>
<evidence type="ECO:0000313" key="2">
    <source>
        <dbReference type="Proteomes" id="UP000189670"/>
    </source>
</evidence>
<organism evidence="1 2">
    <name type="scientific">Candidatus Magnetoglobus multicellularis str. Araruama</name>
    <dbReference type="NCBI Taxonomy" id="890399"/>
    <lineage>
        <taxon>Bacteria</taxon>
        <taxon>Pseudomonadati</taxon>
        <taxon>Thermodesulfobacteriota</taxon>
        <taxon>Desulfobacteria</taxon>
        <taxon>Desulfobacterales</taxon>
        <taxon>Desulfobacteraceae</taxon>
        <taxon>Candidatus Magnetoglobus</taxon>
    </lineage>
</organism>
<accession>A0A1V1P1X8</accession>
<proteinExistence type="predicted"/>
<evidence type="ECO:0000313" key="1">
    <source>
        <dbReference type="EMBL" id="ETR68882.1"/>
    </source>
</evidence>